<dbReference type="PANTHER" id="PTHR47926:SF429">
    <property type="entry name" value="PPR SUPERFAMILY PROTEIN"/>
    <property type="match status" value="1"/>
</dbReference>
<dbReference type="PROSITE" id="PS51375">
    <property type="entry name" value="PPR"/>
    <property type="match status" value="1"/>
</dbReference>
<proteinExistence type="predicted"/>
<dbReference type="Gene3D" id="1.25.40.10">
    <property type="entry name" value="Tetratricopeptide repeat domain"/>
    <property type="match status" value="2"/>
</dbReference>
<dbReference type="OrthoDB" id="750171at2759"/>
<dbReference type="NCBIfam" id="TIGR00756">
    <property type="entry name" value="PPR"/>
    <property type="match status" value="1"/>
</dbReference>
<accession>A0A8K0DYN0</accession>
<feature type="repeat" description="PPR" evidence="2">
    <location>
        <begin position="92"/>
        <end position="126"/>
    </location>
</feature>
<evidence type="ECO:0000313" key="3">
    <source>
        <dbReference type="EMBL" id="KAF3437116.1"/>
    </source>
</evidence>
<dbReference type="EMBL" id="VOIH02000009">
    <property type="protein sequence ID" value="KAF3437116.1"/>
    <property type="molecule type" value="Genomic_DNA"/>
</dbReference>
<dbReference type="InterPro" id="IPR046960">
    <property type="entry name" value="PPR_At4g14850-like_plant"/>
</dbReference>
<dbReference type="Proteomes" id="UP000796880">
    <property type="component" value="Unassembled WGS sequence"/>
</dbReference>
<evidence type="ECO:0008006" key="5">
    <source>
        <dbReference type="Google" id="ProtNLM"/>
    </source>
</evidence>
<evidence type="ECO:0000313" key="4">
    <source>
        <dbReference type="Proteomes" id="UP000796880"/>
    </source>
</evidence>
<comment type="caution">
    <text evidence="3">The sequence shown here is derived from an EMBL/GenBank/DDBJ whole genome shotgun (WGS) entry which is preliminary data.</text>
</comment>
<protein>
    <recommendedName>
        <fullName evidence="5">Pentatricopeptide repeat-containing protein</fullName>
    </recommendedName>
</protein>
<keyword evidence="4" id="KW-1185">Reference proteome</keyword>
<name>A0A8K0DYN0_9ROSA</name>
<organism evidence="3 4">
    <name type="scientific">Rhamnella rubrinervis</name>
    <dbReference type="NCBI Taxonomy" id="2594499"/>
    <lineage>
        <taxon>Eukaryota</taxon>
        <taxon>Viridiplantae</taxon>
        <taxon>Streptophyta</taxon>
        <taxon>Embryophyta</taxon>
        <taxon>Tracheophyta</taxon>
        <taxon>Spermatophyta</taxon>
        <taxon>Magnoliopsida</taxon>
        <taxon>eudicotyledons</taxon>
        <taxon>Gunneridae</taxon>
        <taxon>Pentapetalae</taxon>
        <taxon>rosids</taxon>
        <taxon>fabids</taxon>
        <taxon>Rosales</taxon>
        <taxon>Rhamnaceae</taxon>
        <taxon>rhamnoid group</taxon>
        <taxon>Rhamneae</taxon>
        <taxon>Rhamnella</taxon>
    </lineage>
</organism>
<sequence length="448" mass="51903">MVQSKHIFSPLRLLLNNKSVPKTAINLSVLKSSLLRCQVLKEFKQILSQMILNGLIKNKFAAKTLLKFSTGSLASIDLSYSFKIFNLIDNPDASIYNIMIIAYLRRNYPHRAIHFFKLMLSRNVRPKVYTYPFLIEACAIRLSWHEWPFKPERPFKIEGPQMHSHAVKLGFDSDVHVRSTLIDMYADSDEGFDALNVFEEGPMMSSFVWYSLLYTCSVMGRMKKAEYFYNLMPEKDAITSSFMIVQFMRCGMWEEADKLISDIPENDTAHWSEIIYGFCAPGLDMYEHAFNVFIEMHGDGMTIDELVVEAVLHCCRKSIFIPDCMEMGKLTHCLVMKIGIESDVELQNGLIGMYSVYGERLYAQNLFYAACWLHQSSWSFVIRMYLRYDLFKNAREMLHSGIRPGKMSLDRIITDLAIDFAAWDLRNCVYSYSIKNGYNVRMLMQGAR</sequence>
<reference evidence="3" key="1">
    <citation type="submission" date="2020-03" db="EMBL/GenBank/DDBJ databases">
        <title>A high-quality chromosome-level genome assembly of a woody plant with both climbing and erect habits, Rhamnella rubrinervis.</title>
        <authorList>
            <person name="Lu Z."/>
            <person name="Yang Y."/>
            <person name="Zhu X."/>
            <person name="Sun Y."/>
        </authorList>
    </citation>
    <scope>NUCLEOTIDE SEQUENCE</scope>
    <source>
        <strain evidence="3">BYM</strain>
        <tissue evidence="3">Leaf</tissue>
    </source>
</reference>
<dbReference type="InterPro" id="IPR011990">
    <property type="entry name" value="TPR-like_helical_dom_sf"/>
</dbReference>
<evidence type="ECO:0000256" key="1">
    <source>
        <dbReference type="ARBA" id="ARBA00022737"/>
    </source>
</evidence>
<dbReference type="Pfam" id="PF13041">
    <property type="entry name" value="PPR_2"/>
    <property type="match status" value="1"/>
</dbReference>
<keyword evidence="1" id="KW-0677">Repeat</keyword>
<dbReference type="InterPro" id="IPR002885">
    <property type="entry name" value="PPR_rpt"/>
</dbReference>
<dbReference type="GO" id="GO:0009451">
    <property type="term" value="P:RNA modification"/>
    <property type="evidence" value="ECO:0007669"/>
    <property type="project" value="InterPro"/>
</dbReference>
<evidence type="ECO:0000256" key="2">
    <source>
        <dbReference type="PROSITE-ProRule" id="PRU00708"/>
    </source>
</evidence>
<gene>
    <name evidence="3" type="ORF">FNV43_RR19869</name>
</gene>
<dbReference type="Pfam" id="PF01535">
    <property type="entry name" value="PPR"/>
    <property type="match status" value="2"/>
</dbReference>
<dbReference type="AlphaFoldDB" id="A0A8K0DYN0"/>
<dbReference type="GO" id="GO:0003723">
    <property type="term" value="F:RNA binding"/>
    <property type="evidence" value="ECO:0007669"/>
    <property type="project" value="InterPro"/>
</dbReference>
<dbReference type="PANTHER" id="PTHR47926">
    <property type="entry name" value="PENTATRICOPEPTIDE REPEAT-CONTAINING PROTEIN"/>
    <property type="match status" value="1"/>
</dbReference>